<dbReference type="GO" id="GO:0005524">
    <property type="term" value="F:ATP binding"/>
    <property type="evidence" value="ECO:0007669"/>
    <property type="project" value="UniProtKB-KW"/>
</dbReference>
<dbReference type="Gene3D" id="3.40.50.620">
    <property type="entry name" value="HUPs"/>
    <property type="match status" value="1"/>
</dbReference>
<comment type="caution">
    <text evidence="9">The sequence shown here is derived from an EMBL/GenBank/DDBJ whole genome shotgun (WGS) entry which is preliminary data.</text>
</comment>
<dbReference type="PANTHER" id="PTHR43326:SF1">
    <property type="entry name" value="METHIONINE--TRNA LIGASE, MITOCHONDRIAL"/>
    <property type="match status" value="1"/>
</dbReference>
<evidence type="ECO:0000256" key="2">
    <source>
        <dbReference type="ARBA" id="ARBA00022598"/>
    </source>
</evidence>
<keyword evidence="6 7" id="KW-0030">Aminoacyl-tRNA synthetase</keyword>
<evidence type="ECO:0000256" key="4">
    <source>
        <dbReference type="ARBA" id="ARBA00022840"/>
    </source>
</evidence>
<dbReference type="Gene3D" id="1.10.730.10">
    <property type="entry name" value="Isoleucyl-tRNA Synthetase, Domain 1"/>
    <property type="match status" value="1"/>
</dbReference>
<dbReference type="Pfam" id="PF09334">
    <property type="entry name" value="tRNA-synt_1g"/>
    <property type="match status" value="2"/>
</dbReference>
<dbReference type="InterPro" id="IPR009080">
    <property type="entry name" value="tRNAsynth_Ia_anticodon-bd"/>
</dbReference>
<dbReference type="OrthoDB" id="9810191at2"/>
<dbReference type="AlphaFoldDB" id="A0A328PSK5"/>
<feature type="domain" description="Methionyl/Leucyl tRNA synthetase" evidence="8">
    <location>
        <begin position="9"/>
        <end position="143"/>
    </location>
</feature>
<sequence length="508" mass="59587">MDTQESELLLTTPLFYASGDPHIGHAYTLILASLAKRYYQLIGKKVHLLTGVDEHGEKILLKSQEQKLNPQDFVDQVSQKFKELDQTLELSSDYFIRTSAENHKEFVKSFFNDLLKKGNIYLSQWSGYQCISCETNYSSRYYEKNNLCELGHQLIIRAEESYFLKVKEFKDWFLTHYQENQIIFPEHYKSNLETGIINELEDLSVSRKDLAWGIQIDNSPFCVYVWFDALLGYLSNSELQEKWKDGKLQIIQIIGKEIFKFHSIYFPLLLKAKSLAFPNKLIVHGWLINQKNRKISKSEASLIEKPLPKILQEFAIETLRWYCAYLNWGSDHVFSEELLKEYHNKYLLNLYGNLINRLKGILLKNNLTTSYLGCSMYFQTPELNTEFQLGIQLLSELESKIEACEFWYIVSQVISLLENVNCLLEKFEPWKLEANSVRYQELNVLIYRQLVLASYLFYPIFSESKWVEIKQSLNISDKNNKLDIEFLSSLSNFQGISLPKAQNLFVKY</sequence>
<gene>
    <name evidence="9" type="ORF">DNK47_00545</name>
</gene>
<dbReference type="SUPFAM" id="SSF52374">
    <property type="entry name" value="Nucleotidylyl transferase"/>
    <property type="match status" value="1"/>
</dbReference>
<reference evidence="10" key="1">
    <citation type="submission" date="2018-06" db="EMBL/GenBank/DDBJ databases">
        <authorList>
            <person name="Martinez Ocampo F."/>
            <person name="Quiroz Castaneda R.E."/>
            <person name="Rojas Lopez X."/>
        </authorList>
    </citation>
    <scope>NUCLEOTIDE SEQUENCE [LARGE SCALE GENOMIC DNA]</scope>
    <source>
        <strain evidence="10">INIFAP02</strain>
    </source>
</reference>
<evidence type="ECO:0000259" key="8">
    <source>
        <dbReference type="Pfam" id="PF09334"/>
    </source>
</evidence>
<organism evidence="9 10">
    <name type="scientific">Mycoplasma wenyonii</name>
    <dbReference type="NCBI Taxonomy" id="65123"/>
    <lineage>
        <taxon>Bacteria</taxon>
        <taxon>Bacillati</taxon>
        <taxon>Mycoplasmatota</taxon>
        <taxon>Mollicutes</taxon>
        <taxon>Mycoplasmataceae</taxon>
        <taxon>Mycoplasma</taxon>
    </lineage>
</organism>
<dbReference type="PANTHER" id="PTHR43326">
    <property type="entry name" value="METHIONYL-TRNA SYNTHETASE"/>
    <property type="match status" value="1"/>
</dbReference>
<accession>A0A328PSK5</accession>
<evidence type="ECO:0000313" key="9">
    <source>
        <dbReference type="EMBL" id="RAO95327.1"/>
    </source>
</evidence>
<dbReference type="InterPro" id="IPR023457">
    <property type="entry name" value="Met-tRNA_synth_2"/>
</dbReference>
<evidence type="ECO:0000256" key="1">
    <source>
        <dbReference type="ARBA" id="ARBA00012838"/>
    </source>
</evidence>
<keyword evidence="3 7" id="KW-0547">Nucleotide-binding</keyword>
<dbReference type="PRINTS" id="PR01041">
    <property type="entry name" value="TRNASYNTHMET"/>
</dbReference>
<dbReference type="InterPro" id="IPR015413">
    <property type="entry name" value="Methionyl/Leucyl_tRNA_Synth"/>
</dbReference>
<evidence type="ECO:0000256" key="3">
    <source>
        <dbReference type="ARBA" id="ARBA00022741"/>
    </source>
</evidence>
<dbReference type="InterPro" id="IPR033911">
    <property type="entry name" value="MetRS_core"/>
</dbReference>
<keyword evidence="2 7" id="KW-0436">Ligase</keyword>
<evidence type="ECO:0000313" key="10">
    <source>
        <dbReference type="Proteomes" id="UP000249762"/>
    </source>
</evidence>
<evidence type="ECO:0000256" key="5">
    <source>
        <dbReference type="ARBA" id="ARBA00022917"/>
    </source>
</evidence>
<proteinExistence type="inferred from homology"/>
<dbReference type="GO" id="GO:0004825">
    <property type="term" value="F:methionine-tRNA ligase activity"/>
    <property type="evidence" value="ECO:0007669"/>
    <property type="project" value="UniProtKB-EC"/>
</dbReference>
<keyword evidence="4 7" id="KW-0067">ATP-binding</keyword>
<evidence type="ECO:0000256" key="7">
    <source>
        <dbReference type="RuleBase" id="RU363039"/>
    </source>
</evidence>
<keyword evidence="5 7" id="KW-0648">Protein biosynthesis</keyword>
<comment type="similarity">
    <text evidence="7">Belongs to the class-I aminoacyl-tRNA synthetase family.</text>
</comment>
<name>A0A328PSK5_9MOLU</name>
<evidence type="ECO:0000256" key="6">
    <source>
        <dbReference type="ARBA" id="ARBA00023146"/>
    </source>
</evidence>
<dbReference type="EMBL" id="QKVO01000001">
    <property type="protein sequence ID" value="RAO95327.1"/>
    <property type="molecule type" value="Genomic_DNA"/>
</dbReference>
<dbReference type="SUPFAM" id="SSF47323">
    <property type="entry name" value="Anticodon-binding domain of a subclass of class I aminoacyl-tRNA synthetases"/>
    <property type="match status" value="1"/>
</dbReference>
<protein>
    <recommendedName>
        <fullName evidence="1">methionine--tRNA ligase</fullName>
        <ecNumber evidence="1">6.1.1.10</ecNumber>
    </recommendedName>
</protein>
<feature type="domain" description="Methionyl/Leucyl tRNA synthetase" evidence="8">
    <location>
        <begin position="151"/>
        <end position="358"/>
    </location>
</feature>
<dbReference type="Proteomes" id="UP000249762">
    <property type="component" value="Unassembled WGS sequence"/>
</dbReference>
<dbReference type="EC" id="6.1.1.10" evidence="1"/>
<keyword evidence="10" id="KW-1185">Reference proteome</keyword>
<dbReference type="InterPro" id="IPR014729">
    <property type="entry name" value="Rossmann-like_a/b/a_fold"/>
</dbReference>
<dbReference type="Gene3D" id="2.170.220.10">
    <property type="match status" value="1"/>
</dbReference>
<dbReference type="GO" id="GO:0006431">
    <property type="term" value="P:methionyl-tRNA aminoacylation"/>
    <property type="evidence" value="ECO:0007669"/>
    <property type="project" value="InterPro"/>
</dbReference>